<comment type="cofactor">
    <cofactor evidence="1">
        <name>pyridoxal 5'-phosphate</name>
        <dbReference type="ChEBI" id="CHEBI:597326"/>
    </cofactor>
</comment>
<dbReference type="GO" id="GO:0005829">
    <property type="term" value="C:cytosol"/>
    <property type="evidence" value="ECO:0007669"/>
    <property type="project" value="TreeGrafter"/>
</dbReference>
<dbReference type="InterPro" id="IPR015421">
    <property type="entry name" value="PyrdxlP-dep_Trfase_major"/>
</dbReference>
<evidence type="ECO:0000313" key="9">
    <source>
        <dbReference type="Proteomes" id="UP000035212"/>
    </source>
</evidence>
<evidence type="ECO:0000259" key="7">
    <source>
        <dbReference type="Pfam" id="PF00155"/>
    </source>
</evidence>
<reference evidence="9" key="2">
    <citation type="submission" date="2015-03" db="EMBL/GenBank/DDBJ databases">
        <authorList>
            <person name="Deng P."/>
            <person name="Lu S."/>
        </authorList>
    </citation>
    <scope>NUCLEOTIDE SEQUENCE [LARGE SCALE GENOMIC DNA]</scope>
    <source>
        <strain evidence="9">UFB2</strain>
    </source>
</reference>
<dbReference type="Proteomes" id="UP000035212">
    <property type="component" value="Chromosome"/>
</dbReference>
<dbReference type="GO" id="GO:0042802">
    <property type="term" value="F:identical protein binding"/>
    <property type="evidence" value="ECO:0007669"/>
    <property type="project" value="TreeGrafter"/>
</dbReference>
<organism evidence="8 9">
    <name type="scientific">Pseudomonas chlororaphis</name>
    <dbReference type="NCBI Taxonomy" id="587753"/>
    <lineage>
        <taxon>Bacteria</taxon>
        <taxon>Pseudomonadati</taxon>
        <taxon>Pseudomonadota</taxon>
        <taxon>Gammaproteobacteria</taxon>
        <taxon>Pseudomonadales</taxon>
        <taxon>Pseudomonadaceae</taxon>
        <taxon>Pseudomonas</taxon>
    </lineage>
</organism>
<sequence length="397" mass="42968">MHFDAIGRVPGDPILGLMEAYGADTNPSKFDLGVGVYKDAQGLTPILESVKQAEQRLVDRQTTKTYIGGHGDAAFGQLISELVLGADSAHIAEKRAGATQTPGGTGALRLSADFIAQCLPGRGVWLSNPTWPIHETIFAAAGVKASHYPYVGADNRLDIEAMLATLNQAPKGDVVLLHACCHNPTGFDLTHDQWRQVLDVVRQRELLPLIDFAYQGFGDGLEQDAWAVRLFAQALPEVLITSSCSKNFGLYCDRTGALIVCAGESGKLLDIRSQLANIARNLWSTPPDHGAAVVATILGDAQLKSLWADEVQAMRLRIAQLRSGLLDALEPHGLRERFAHIGVQRGMFSYTGLTPEQVRHLRERHSVYMVGTGRANVAGIDATRLDQFAEAIADVCK</sequence>
<dbReference type="NCBIfam" id="NF006719">
    <property type="entry name" value="PRK09257.1"/>
    <property type="match status" value="1"/>
</dbReference>
<comment type="similarity">
    <text evidence="2">Belongs to the class-I pyridoxal-phosphate-dependent aminotransferase family.</text>
</comment>
<dbReference type="GO" id="GO:0004069">
    <property type="term" value="F:L-aspartate:2-oxoglutarate aminotransferase activity"/>
    <property type="evidence" value="ECO:0007669"/>
    <property type="project" value="TreeGrafter"/>
</dbReference>
<dbReference type="AlphaFoldDB" id="A0A0G3GLM0"/>
<dbReference type="Gene3D" id="3.40.640.10">
    <property type="entry name" value="Type I PLP-dependent aspartate aminotransferase-like (Major domain)"/>
    <property type="match status" value="1"/>
</dbReference>
<feature type="domain" description="Aminotransferase class I/classII large" evidence="7">
    <location>
        <begin position="29"/>
        <end position="392"/>
    </location>
</feature>
<dbReference type="InterPro" id="IPR000796">
    <property type="entry name" value="Asp_trans"/>
</dbReference>
<dbReference type="InterPro" id="IPR015424">
    <property type="entry name" value="PyrdxlP-dep_Trfase"/>
</dbReference>
<evidence type="ECO:0000256" key="3">
    <source>
        <dbReference type="ARBA" id="ARBA00011738"/>
    </source>
</evidence>
<evidence type="ECO:0000256" key="4">
    <source>
        <dbReference type="ARBA" id="ARBA00022576"/>
    </source>
</evidence>
<keyword evidence="6" id="KW-0663">Pyridoxal phosphate</keyword>
<proteinExistence type="inferred from homology"/>
<dbReference type="PATRIC" id="fig|587753.11.peg.3437"/>
<evidence type="ECO:0000256" key="5">
    <source>
        <dbReference type="ARBA" id="ARBA00022679"/>
    </source>
</evidence>
<evidence type="ECO:0000256" key="6">
    <source>
        <dbReference type="ARBA" id="ARBA00022898"/>
    </source>
</evidence>
<dbReference type="GO" id="GO:0033585">
    <property type="term" value="P:L-phenylalanine biosynthetic process from chorismate via phenylpyruvate"/>
    <property type="evidence" value="ECO:0007669"/>
    <property type="project" value="TreeGrafter"/>
</dbReference>
<keyword evidence="5 8" id="KW-0808">Transferase</keyword>
<dbReference type="InterPro" id="IPR004839">
    <property type="entry name" value="Aminotransferase_I/II_large"/>
</dbReference>
<evidence type="ECO:0000256" key="1">
    <source>
        <dbReference type="ARBA" id="ARBA00001933"/>
    </source>
</evidence>
<dbReference type="GO" id="GO:0030170">
    <property type="term" value="F:pyridoxal phosphate binding"/>
    <property type="evidence" value="ECO:0007669"/>
    <property type="project" value="InterPro"/>
</dbReference>
<dbReference type="PANTHER" id="PTHR11879:SF22">
    <property type="entry name" value="ASPARTATE AMINOTRANSFERASE, MITOCHONDRIAL"/>
    <property type="match status" value="1"/>
</dbReference>
<keyword evidence="4 8" id="KW-0032">Aminotransferase</keyword>
<dbReference type="SUPFAM" id="SSF53383">
    <property type="entry name" value="PLP-dependent transferases"/>
    <property type="match status" value="1"/>
</dbReference>
<gene>
    <name evidence="8" type="ORF">VM99_16820</name>
</gene>
<dbReference type="CDD" id="cd00609">
    <property type="entry name" value="AAT_like"/>
    <property type="match status" value="1"/>
</dbReference>
<evidence type="ECO:0000256" key="2">
    <source>
        <dbReference type="ARBA" id="ARBA00007441"/>
    </source>
</evidence>
<dbReference type="FunFam" id="3.40.640.10:FF:000066">
    <property type="entry name" value="Aspartate aminotransferase"/>
    <property type="match status" value="1"/>
</dbReference>
<comment type="subunit">
    <text evidence="3">Homodimer.</text>
</comment>
<dbReference type="PANTHER" id="PTHR11879">
    <property type="entry name" value="ASPARTATE AMINOTRANSFERASE"/>
    <property type="match status" value="1"/>
</dbReference>
<dbReference type="InterPro" id="IPR015422">
    <property type="entry name" value="PyrdxlP-dep_Trfase_small"/>
</dbReference>
<accession>A0A0G3GLM0</accession>
<dbReference type="GO" id="GO:0004838">
    <property type="term" value="F:L-tyrosine-2-oxoglutarate transaminase activity"/>
    <property type="evidence" value="ECO:0007669"/>
    <property type="project" value="TreeGrafter"/>
</dbReference>
<dbReference type="EMBL" id="CP011020">
    <property type="protein sequence ID" value="AKJ99651.1"/>
    <property type="molecule type" value="Genomic_DNA"/>
</dbReference>
<evidence type="ECO:0000313" key="8">
    <source>
        <dbReference type="EMBL" id="AKJ99651.1"/>
    </source>
</evidence>
<dbReference type="Pfam" id="PF00155">
    <property type="entry name" value="Aminotran_1_2"/>
    <property type="match status" value="1"/>
</dbReference>
<dbReference type="PRINTS" id="PR00799">
    <property type="entry name" value="TRANSAMINASE"/>
</dbReference>
<dbReference type="Gene3D" id="3.90.1150.10">
    <property type="entry name" value="Aspartate Aminotransferase, domain 1"/>
    <property type="match status" value="1"/>
</dbReference>
<reference evidence="8 9" key="1">
    <citation type="journal article" date="2015" name="Stand. Genomic Sci.">
        <title>Complete genome of Pseudomonas chlororaphis strain UFB2, a soil bacterium with antibacterial activity against bacterial canker pathogen of tomato.</title>
        <authorList>
            <person name="Deng P."/>
            <person name="Wang X."/>
            <person name="Baird S.M."/>
            <person name="Lu S.E."/>
        </authorList>
    </citation>
    <scope>NUCLEOTIDE SEQUENCE [LARGE SCALE GENOMIC DNA]</scope>
    <source>
        <strain evidence="8 9">UFB2</strain>
    </source>
</reference>
<protein>
    <submittedName>
        <fullName evidence="8">Aromatic amino acid aminotransferase</fullName>
    </submittedName>
</protein>
<name>A0A0G3GLM0_9PSED</name>